<feature type="compositionally biased region" description="Acidic residues" evidence="1">
    <location>
        <begin position="105"/>
        <end position="119"/>
    </location>
</feature>
<feature type="domain" description="GH18" evidence="2">
    <location>
        <begin position="1"/>
        <end position="257"/>
    </location>
</feature>
<accession>A0A439CY94</accession>
<reference evidence="3 4" key="1">
    <citation type="submission" date="2018-12" db="EMBL/GenBank/DDBJ databases">
        <title>Draft genome sequence of Xylaria grammica IHI A82.</title>
        <authorList>
            <person name="Buettner E."/>
            <person name="Kellner H."/>
        </authorList>
    </citation>
    <scope>NUCLEOTIDE SEQUENCE [LARGE SCALE GENOMIC DNA]</scope>
    <source>
        <strain evidence="3 4">IHI A82</strain>
    </source>
</reference>
<evidence type="ECO:0000256" key="1">
    <source>
        <dbReference type="SAM" id="MobiDB-lite"/>
    </source>
</evidence>
<feature type="region of interest" description="Disordered" evidence="1">
    <location>
        <begin position="1"/>
        <end position="24"/>
    </location>
</feature>
<dbReference type="Gene3D" id="3.20.20.80">
    <property type="entry name" value="Glycosidases"/>
    <property type="match status" value="1"/>
</dbReference>
<keyword evidence="4" id="KW-1185">Reference proteome</keyword>
<name>A0A439CY94_9PEZI</name>
<sequence length="257" mass="28235">MDEYGFPGVNIDSEYPEASNRSGDTADTENLVWLVKDMRAAFGTTYRISVTIPASYWYPRWFDLIVMEPHYDQIDPSKIDSADLISGPESGDIPNGNATCGSDPSADETEGDDPEDEDENDFYAYEFSLPLPVYVDLNSGAGPSETISPPTLTPHPPGPDPAIEARNCYSGGAETDRDDMIRAVSEFCRAYEGIVLDASNRDTVYTLNYSYNYYSEPTGGSGAECFFIGLYDVTIQLSVTATNERRFMIDGGSAKDE</sequence>
<dbReference type="AlphaFoldDB" id="A0A439CY94"/>
<evidence type="ECO:0000259" key="2">
    <source>
        <dbReference type="PROSITE" id="PS51910"/>
    </source>
</evidence>
<evidence type="ECO:0000313" key="3">
    <source>
        <dbReference type="EMBL" id="RWA07173.1"/>
    </source>
</evidence>
<feature type="compositionally biased region" description="Pro residues" evidence="1">
    <location>
        <begin position="151"/>
        <end position="160"/>
    </location>
</feature>
<feature type="region of interest" description="Disordered" evidence="1">
    <location>
        <begin position="140"/>
        <end position="163"/>
    </location>
</feature>
<comment type="caution">
    <text evidence="3">The sequence shown here is derived from an EMBL/GenBank/DDBJ whole genome shotgun (WGS) entry which is preliminary data.</text>
</comment>
<organism evidence="3 4">
    <name type="scientific">Xylaria grammica</name>
    <dbReference type="NCBI Taxonomy" id="363999"/>
    <lineage>
        <taxon>Eukaryota</taxon>
        <taxon>Fungi</taxon>
        <taxon>Dikarya</taxon>
        <taxon>Ascomycota</taxon>
        <taxon>Pezizomycotina</taxon>
        <taxon>Sordariomycetes</taxon>
        <taxon>Xylariomycetidae</taxon>
        <taxon>Xylariales</taxon>
        <taxon>Xylariaceae</taxon>
        <taxon>Xylaria</taxon>
    </lineage>
</organism>
<dbReference type="EMBL" id="RYZI01000277">
    <property type="protein sequence ID" value="RWA07173.1"/>
    <property type="molecule type" value="Genomic_DNA"/>
</dbReference>
<dbReference type="PROSITE" id="PS51910">
    <property type="entry name" value="GH18_2"/>
    <property type="match status" value="1"/>
</dbReference>
<proteinExistence type="predicted"/>
<dbReference type="STRING" id="363999.A0A439CY94"/>
<gene>
    <name evidence="3" type="ORF">EKO27_g7932</name>
</gene>
<dbReference type="GO" id="GO:0005975">
    <property type="term" value="P:carbohydrate metabolic process"/>
    <property type="evidence" value="ECO:0007669"/>
    <property type="project" value="InterPro"/>
</dbReference>
<protein>
    <recommendedName>
        <fullName evidence="2">GH18 domain-containing protein</fullName>
    </recommendedName>
</protein>
<dbReference type="SUPFAM" id="SSF51445">
    <property type="entry name" value="(Trans)glycosidases"/>
    <property type="match status" value="1"/>
</dbReference>
<dbReference type="InterPro" id="IPR001223">
    <property type="entry name" value="Glyco_hydro18_cat"/>
</dbReference>
<dbReference type="InterPro" id="IPR017853">
    <property type="entry name" value="GH"/>
</dbReference>
<feature type="region of interest" description="Disordered" evidence="1">
    <location>
        <begin position="79"/>
        <end position="119"/>
    </location>
</feature>
<dbReference type="Proteomes" id="UP000286045">
    <property type="component" value="Unassembled WGS sequence"/>
</dbReference>
<evidence type="ECO:0000313" key="4">
    <source>
        <dbReference type="Proteomes" id="UP000286045"/>
    </source>
</evidence>